<dbReference type="Pfam" id="PF00455">
    <property type="entry name" value="DeoRC"/>
    <property type="match status" value="1"/>
</dbReference>
<dbReference type="PROSITE" id="PS00894">
    <property type="entry name" value="HTH_DEOR_1"/>
    <property type="match status" value="1"/>
</dbReference>
<dbReference type="GO" id="GO:0003700">
    <property type="term" value="F:DNA-binding transcription factor activity"/>
    <property type="evidence" value="ECO:0007669"/>
    <property type="project" value="InterPro"/>
</dbReference>
<keyword evidence="1" id="KW-0678">Repressor</keyword>
<accession>A0A6J5DWK1</accession>
<feature type="domain" description="HTH deoR-type" evidence="5">
    <location>
        <begin position="53"/>
        <end position="108"/>
    </location>
</feature>
<keyword evidence="4" id="KW-0804">Transcription</keyword>
<dbReference type="SUPFAM" id="SSF100950">
    <property type="entry name" value="NagB/RpiA/CoA transferase-like"/>
    <property type="match status" value="1"/>
</dbReference>
<organism evidence="6 7">
    <name type="scientific">Paraburkholderia humisilvae</name>
    <dbReference type="NCBI Taxonomy" id="627669"/>
    <lineage>
        <taxon>Bacteria</taxon>
        <taxon>Pseudomonadati</taxon>
        <taxon>Pseudomonadota</taxon>
        <taxon>Betaproteobacteria</taxon>
        <taxon>Burkholderiales</taxon>
        <taxon>Burkholderiaceae</taxon>
        <taxon>Paraburkholderia</taxon>
    </lineage>
</organism>
<dbReference type="Pfam" id="PF08220">
    <property type="entry name" value="HTH_DeoR"/>
    <property type="match status" value="1"/>
</dbReference>
<dbReference type="InterPro" id="IPR001034">
    <property type="entry name" value="DeoR_HTH"/>
</dbReference>
<dbReference type="SUPFAM" id="SSF46785">
    <property type="entry name" value="Winged helix' DNA-binding domain"/>
    <property type="match status" value="1"/>
</dbReference>
<evidence type="ECO:0000256" key="3">
    <source>
        <dbReference type="ARBA" id="ARBA00023125"/>
    </source>
</evidence>
<dbReference type="InterPro" id="IPR050313">
    <property type="entry name" value="Carb_Metab_HTH_regulators"/>
</dbReference>
<dbReference type="SMART" id="SM01134">
    <property type="entry name" value="DeoRC"/>
    <property type="match status" value="1"/>
</dbReference>
<dbReference type="PANTHER" id="PTHR30363">
    <property type="entry name" value="HTH-TYPE TRANSCRIPTIONAL REGULATOR SRLR-RELATED"/>
    <property type="match status" value="1"/>
</dbReference>
<keyword evidence="3" id="KW-0238">DNA-binding</keyword>
<dbReference type="SMART" id="SM00420">
    <property type="entry name" value="HTH_DEOR"/>
    <property type="match status" value="1"/>
</dbReference>
<dbReference type="EMBL" id="CADIKH010000013">
    <property type="protein sequence ID" value="CAB3757884.1"/>
    <property type="molecule type" value="Genomic_DNA"/>
</dbReference>
<keyword evidence="7" id="KW-1185">Reference proteome</keyword>
<gene>
    <name evidence="6" type="primary">ulaR_1</name>
    <name evidence="6" type="ORF">LMG29542_03174</name>
</gene>
<dbReference type="InterPro" id="IPR036390">
    <property type="entry name" value="WH_DNA-bd_sf"/>
</dbReference>
<dbReference type="Proteomes" id="UP000494363">
    <property type="component" value="Unassembled WGS sequence"/>
</dbReference>
<evidence type="ECO:0000313" key="7">
    <source>
        <dbReference type="Proteomes" id="UP000494363"/>
    </source>
</evidence>
<evidence type="ECO:0000259" key="5">
    <source>
        <dbReference type="PROSITE" id="PS51000"/>
    </source>
</evidence>
<dbReference type="AlphaFoldDB" id="A0A6J5DWK1"/>
<dbReference type="Gene3D" id="1.10.10.10">
    <property type="entry name" value="Winged helix-like DNA-binding domain superfamily/Winged helix DNA-binding domain"/>
    <property type="match status" value="1"/>
</dbReference>
<evidence type="ECO:0000256" key="1">
    <source>
        <dbReference type="ARBA" id="ARBA00022491"/>
    </source>
</evidence>
<dbReference type="InterPro" id="IPR014036">
    <property type="entry name" value="DeoR-like_C"/>
</dbReference>
<evidence type="ECO:0000313" key="6">
    <source>
        <dbReference type="EMBL" id="CAB3757884.1"/>
    </source>
</evidence>
<dbReference type="PANTHER" id="PTHR30363:SF4">
    <property type="entry name" value="GLYCEROL-3-PHOSPHATE REGULON REPRESSOR"/>
    <property type="match status" value="1"/>
</dbReference>
<evidence type="ECO:0000256" key="4">
    <source>
        <dbReference type="ARBA" id="ARBA00023163"/>
    </source>
</evidence>
<name>A0A6J5DWK1_9BURK</name>
<dbReference type="PROSITE" id="PS51000">
    <property type="entry name" value="HTH_DEOR_2"/>
    <property type="match status" value="1"/>
</dbReference>
<dbReference type="InterPro" id="IPR037171">
    <property type="entry name" value="NagB/RpiA_transferase-like"/>
</dbReference>
<dbReference type="InterPro" id="IPR018356">
    <property type="entry name" value="Tscrpt_reg_HTH_DeoR_CS"/>
</dbReference>
<evidence type="ECO:0000256" key="2">
    <source>
        <dbReference type="ARBA" id="ARBA00023015"/>
    </source>
</evidence>
<reference evidence="6 7" key="1">
    <citation type="submission" date="2020-04" db="EMBL/GenBank/DDBJ databases">
        <authorList>
            <person name="De Canck E."/>
        </authorList>
    </citation>
    <scope>NUCLEOTIDE SEQUENCE [LARGE SCALE GENOMIC DNA]</scope>
    <source>
        <strain evidence="6 7">LMG 29542</strain>
    </source>
</reference>
<protein>
    <submittedName>
        <fullName evidence="6">HTH-type transcriptional regulator UlaR</fullName>
    </submittedName>
</protein>
<dbReference type="GO" id="GO:0003677">
    <property type="term" value="F:DNA binding"/>
    <property type="evidence" value="ECO:0007669"/>
    <property type="project" value="UniProtKB-KW"/>
</dbReference>
<proteinExistence type="predicted"/>
<dbReference type="PRINTS" id="PR00037">
    <property type="entry name" value="HTHLACR"/>
</dbReference>
<sequence>MHEDLSIAPRASTGHRGWLSERTPYNTRKLTLARRAAARTDRSAMTRDPRLTLNARQQELLEWVQRDGFVTVDDLAAHFDVTPQTIRRDVNWLADINLLRRYHGGASLPTSSENVSYTARQRMFHDEKRRIAALVATHIPDQASLFINLGTTTEEVARALNRHRGLHVITNNLNVASMMSGYPDCEVLVTGGIVRPWDKGVVGELAIDFIRQFKVDFAIIGTSSIETDGTLRDFDTREVRVAEAIIEHSRTVFLAADHSKFGRPALVRQGHLNQIDSLFTDAPPPAGMTETIAAAGTQVFVAG</sequence>
<dbReference type="Gene3D" id="3.30.750.70">
    <property type="entry name" value="4-hydroxybutyrate coenzyme like domains"/>
    <property type="match status" value="1"/>
</dbReference>
<dbReference type="InterPro" id="IPR036388">
    <property type="entry name" value="WH-like_DNA-bd_sf"/>
</dbReference>
<keyword evidence="2" id="KW-0805">Transcription regulation</keyword>